<comment type="catalytic activity">
    <reaction evidence="22">
        <text>a 5'-end (N(7)-methyl 5'-triphosphoguanosine)-(N(6),2'-O-dimethyladenosine) in mRNA + 2-oxoglutarate + O2 = a 5'-end (N(7)-methyl 5'-triphosphoguanosine)-(2'-O-methyladenosine) in mRNA + formaldehyde + succinate + CO2</text>
        <dbReference type="Rhea" id="RHEA:57896"/>
        <dbReference type="Rhea" id="RHEA-COMP:11518"/>
        <dbReference type="Rhea" id="RHEA-COMP:11519"/>
        <dbReference type="ChEBI" id="CHEBI:15379"/>
        <dbReference type="ChEBI" id="CHEBI:16526"/>
        <dbReference type="ChEBI" id="CHEBI:16810"/>
        <dbReference type="ChEBI" id="CHEBI:16842"/>
        <dbReference type="ChEBI" id="CHEBI:30031"/>
        <dbReference type="ChEBI" id="CHEBI:85958"/>
        <dbReference type="ChEBI" id="CHEBI:85959"/>
    </reaction>
</comment>
<comment type="catalytic activity">
    <reaction evidence="19">
        <text>an N(6)-methyladenosine in mRNA + 2-oxoglutarate + O2 = an adenosine in mRNA + formaldehyde + succinate + CO2</text>
        <dbReference type="Rhea" id="RHEA:49520"/>
        <dbReference type="Rhea" id="RHEA-COMP:12414"/>
        <dbReference type="Rhea" id="RHEA-COMP:12417"/>
        <dbReference type="ChEBI" id="CHEBI:15379"/>
        <dbReference type="ChEBI" id="CHEBI:16526"/>
        <dbReference type="ChEBI" id="CHEBI:16810"/>
        <dbReference type="ChEBI" id="CHEBI:16842"/>
        <dbReference type="ChEBI" id="CHEBI:30031"/>
        <dbReference type="ChEBI" id="CHEBI:74411"/>
        <dbReference type="ChEBI" id="CHEBI:74449"/>
        <dbReference type="EC" id="1.14.11.53"/>
    </reaction>
</comment>
<reference evidence="25" key="1">
    <citation type="submission" date="2023-06" db="EMBL/GenBank/DDBJ databases">
        <title>Survivors Of The Sea: Transcriptome response of Skeletonema marinoi to long-term dormancy.</title>
        <authorList>
            <person name="Pinder M.I.M."/>
            <person name="Kourtchenko O."/>
            <person name="Robertson E.K."/>
            <person name="Larsson T."/>
            <person name="Maumus F."/>
            <person name="Osuna-Cruz C.M."/>
            <person name="Vancaester E."/>
            <person name="Stenow R."/>
            <person name="Vandepoele K."/>
            <person name="Ploug H."/>
            <person name="Bruchert V."/>
            <person name="Godhe A."/>
            <person name="Topel M."/>
        </authorList>
    </citation>
    <scope>NUCLEOTIDE SEQUENCE</scope>
    <source>
        <strain evidence="25">R05AC</strain>
    </source>
</reference>
<dbReference type="InterPro" id="IPR032868">
    <property type="entry name" value="FTO"/>
</dbReference>
<sequence>MAKKEAAKSVAADQKNPDSSDRVKNAAKKRKKEQISDQPSLAQLLKKQRGVAADTPAPPIWKDKLGRAFLTPDDDQNAFDECLKTSFKGFYFDTPSSLPQTIHQTFDLCFEGLERGGLFLYDVVQPGKKKLTQTSVTRTLVGDPGSTYKYLGLRLFSHPWVDVDANGNALHLDKAKQLGSSLERLGYSSRTAAALIAMGRVNKDLTDRSMQKLRQHVSAKPVGSADFNLTLVNKMESVSAKRDLKREAAYNMGKTSVGWHRDSGLKDFSSIAVYQKQKSQGSNTSKSFGVALRAMDGGAGGPLPSVPALMAPLPSGSLYYMLDDFNHNHEHAVIAGDDGVRYSSTHRVAREGQGTWQYIRDKMQNFQSTATMFDWSVGKVNDPTLSPKKRKQKLVSRLRNQEALLSEIEFEWLRQWFVQGHKHAKLHPYWHDPIKVLIKSFCALEETTVQIIKLLKEASKRGETETEDLCETLFDVLIESFTERNNKRKEWARRYKDPIFRDLAENERPFACPCLDRVAKKESDDLLSPDLELSIRVLRELRSAFVSSDEQGEGMDDAKDDKSKLKKDKKKKTKKSTLTNKEKKKVASNWNAMKSKI</sequence>
<evidence type="ECO:0000256" key="8">
    <source>
        <dbReference type="ARBA" id="ARBA00022964"/>
    </source>
</evidence>
<evidence type="ECO:0000256" key="7">
    <source>
        <dbReference type="ARBA" id="ARBA00022723"/>
    </source>
</evidence>
<evidence type="ECO:0000256" key="6">
    <source>
        <dbReference type="ARBA" id="ARBA00022490"/>
    </source>
</evidence>
<dbReference type="GO" id="GO:0016607">
    <property type="term" value="C:nuclear speck"/>
    <property type="evidence" value="ECO:0007669"/>
    <property type="project" value="UniProtKB-SubCell"/>
</dbReference>
<comment type="catalytic activity">
    <reaction evidence="21">
        <text>N(6)-methyladenosine in U6 snRNA + 2-oxoglutarate + O2 = adenosine in U6 snRNA + formaldehyde + succinate + CO2</text>
        <dbReference type="Rhea" id="RHEA:57900"/>
        <dbReference type="Rhea" id="RHEA-COMP:13573"/>
        <dbReference type="Rhea" id="RHEA-COMP:13574"/>
        <dbReference type="ChEBI" id="CHEBI:15379"/>
        <dbReference type="ChEBI" id="CHEBI:16526"/>
        <dbReference type="ChEBI" id="CHEBI:16810"/>
        <dbReference type="ChEBI" id="CHEBI:16842"/>
        <dbReference type="ChEBI" id="CHEBI:30031"/>
        <dbReference type="ChEBI" id="CHEBI:74411"/>
        <dbReference type="ChEBI" id="CHEBI:74449"/>
    </reaction>
</comment>
<dbReference type="InterPro" id="IPR024367">
    <property type="entry name" value="FTO_cat_dom"/>
</dbReference>
<evidence type="ECO:0000256" key="11">
    <source>
        <dbReference type="ARBA" id="ARBA00023242"/>
    </source>
</evidence>
<name>A0AAD8XW68_9STRA</name>
<feature type="compositionally biased region" description="Basic residues" evidence="23">
    <location>
        <begin position="564"/>
        <end position="575"/>
    </location>
</feature>
<comment type="caution">
    <text evidence="25">The sequence shown here is derived from an EMBL/GenBank/DDBJ whole genome shotgun (WGS) entry which is preliminary data.</text>
</comment>
<feature type="compositionally biased region" description="Basic and acidic residues" evidence="23">
    <location>
        <begin position="15"/>
        <end position="24"/>
    </location>
</feature>
<keyword evidence="9 25" id="KW-0560">Oxidoreductase</keyword>
<feature type="domain" description="Alpha-ketoglutarate-dependent dioxygenase FTO catalytic" evidence="24">
    <location>
        <begin position="75"/>
        <end position="351"/>
    </location>
</feature>
<evidence type="ECO:0000256" key="14">
    <source>
        <dbReference type="ARBA" id="ARBA00030557"/>
    </source>
</evidence>
<dbReference type="Gene3D" id="2.60.120.590">
    <property type="entry name" value="Alpha-ketoglutarate-dependent dioxygenase AlkB-like"/>
    <property type="match status" value="1"/>
</dbReference>
<dbReference type="GO" id="GO:0040014">
    <property type="term" value="P:regulation of multicellular organism growth"/>
    <property type="evidence" value="ECO:0007669"/>
    <property type="project" value="InterPro"/>
</dbReference>
<comment type="catalytic activity">
    <reaction evidence="18">
        <text>an N(1)-methyladenosine in tRNA + 2-oxoglutarate + O2 = an adenosine in tRNA + formaldehyde + succinate + CO2</text>
        <dbReference type="Rhea" id="RHEA:54576"/>
        <dbReference type="Rhea" id="RHEA-COMP:10242"/>
        <dbReference type="Rhea" id="RHEA-COMP:12312"/>
        <dbReference type="ChEBI" id="CHEBI:15379"/>
        <dbReference type="ChEBI" id="CHEBI:16526"/>
        <dbReference type="ChEBI" id="CHEBI:16810"/>
        <dbReference type="ChEBI" id="CHEBI:16842"/>
        <dbReference type="ChEBI" id="CHEBI:30031"/>
        <dbReference type="ChEBI" id="CHEBI:74411"/>
        <dbReference type="ChEBI" id="CHEBI:74491"/>
    </reaction>
</comment>
<comment type="subcellular location">
    <subcellularLocation>
        <location evidence="2">Cytoplasm</location>
    </subcellularLocation>
    <subcellularLocation>
        <location evidence="1">Nucleus speckle</location>
    </subcellularLocation>
</comment>
<feature type="compositionally biased region" description="Polar residues" evidence="23">
    <location>
        <begin position="588"/>
        <end position="597"/>
    </location>
</feature>
<keyword evidence="7" id="KW-0479">Metal-binding</keyword>
<evidence type="ECO:0000256" key="21">
    <source>
        <dbReference type="ARBA" id="ARBA00049056"/>
    </source>
</evidence>
<dbReference type="EMBL" id="JATAAI010000037">
    <property type="protein sequence ID" value="KAK1734719.1"/>
    <property type="molecule type" value="Genomic_DNA"/>
</dbReference>
<evidence type="ECO:0000313" key="25">
    <source>
        <dbReference type="EMBL" id="KAK1734719.1"/>
    </source>
</evidence>
<evidence type="ECO:0000256" key="9">
    <source>
        <dbReference type="ARBA" id="ARBA00023002"/>
    </source>
</evidence>
<protein>
    <recommendedName>
        <fullName evidence="5">Alpha-ketoglutarate-dependent dioxygenase FTO</fullName>
        <ecNumber evidence="4">1.14.11.53</ecNumber>
    </recommendedName>
    <alternativeName>
        <fullName evidence="12">U6 small nuclear RNA (2'-O-methyladenosine-N(6)-)-demethylase FTO</fullName>
    </alternativeName>
    <alternativeName>
        <fullName evidence="13">U6 small nuclear RNA N(6)-methyladenosine-demethylase FTO</fullName>
    </alternativeName>
    <alternativeName>
        <fullName evidence="15">mRNA (2'-O-methyladenosine-N(6)-)-demethylase FTO</fullName>
    </alternativeName>
    <alternativeName>
        <fullName evidence="16">mRNA N(6)-methyladenosine demethylase FTO</fullName>
    </alternativeName>
    <alternativeName>
        <fullName evidence="14">tRNA N1-methyl adenine demethylase FTO</fullName>
    </alternativeName>
</protein>
<evidence type="ECO:0000256" key="5">
    <source>
        <dbReference type="ARBA" id="ARBA00013477"/>
    </source>
</evidence>
<dbReference type="SMART" id="SM01223">
    <property type="entry name" value="FTO_NTD"/>
    <property type="match status" value="1"/>
</dbReference>
<dbReference type="GO" id="GO:0046872">
    <property type="term" value="F:metal ion binding"/>
    <property type="evidence" value="ECO:0007669"/>
    <property type="project" value="UniProtKB-KW"/>
</dbReference>
<dbReference type="GO" id="GO:0005737">
    <property type="term" value="C:cytoplasm"/>
    <property type="evidence" value="ECO:0007669"/>
    <property type="project" value="UniProtKB-SubCell"/>
</dbReference>
<evidence type="ECO:0000256" key="12">
    <source>
        <dbReference type="ARBA" id="ARBA00030404"/>
    </source>
</evidence>
<keyword evidence="10" id="KW-0408">Iron</keyword>
<evidence type="ECO:0000313" key="26">
    <source>
        <dbReference type="Proteomes" id="UP001224775"/>
    </source>
</evidence>
<dbReference type="GO" id="GO:0006307">
    <property type="term" value="P:DNA alkylation repair"/>
    <property type="evidence" value="ECO:0007669"/>
    <property type="project" value="InterPro"/>
</dbReference>
<evidence type="ECO:0000256" key="18">
    <source>
        <dbReference type="ARBA" id="ARBA00047457"/>
    </source>
</evidence>
<accession>A0AAD8XW68</accession>
<keyword evidence="26" id="KW-1185">Reference proteome</keyword>
<gene>
    <name evidence="25" type="ORF">QTG54_014592</name>
</gene>
<dbReference type="InterPro" id="IPR037151">
    <property type="entry name" value="AlkB-like_sf"/>
</dbReference>
<evidence type="ECO:0000256" key="22">
    <source>
        <dbReference type="ARBA" id="ARBA00049565"/>
    </source>
</evidence>
<dbReference type="GO" id="GO:0035516">
    <property type="term" value="F:broad specificity oxidative DNA demethylase activity"/>
    <property type="evidence" value="ECO:0007669"/>
    <property type="project" value="InterPro"/>
</dbReference>
<dbReference type="GO" id="GO:1990931">
    <property type="term" value="F:mRNA N6-methyladenosine dioxygenase activity"/>
    <property type="evidence" value="ECO:0007669"/>
    <property type="project" value="UniProtKB-EC"/>
</dbReference>
<dbReference type="GO" id="GO:0042245">
    <property type="term" value="P:RNA repair"/>
    <property type="evidence" value="ECO:0007669"/>
    <property type="project" value="InterPro"/>
</dbReference>
<dbReference type="Pfam" id="PF12933">
    <property type="entry name" value="FTO_NTD"/>
    <property type="match status" value="1"/>
</dbReference>
<evidence type="ECO:0000256" key="23">
    <source>
        <dbReference type="SAM" id="MobiDB-lite"/>
    </source>
</evidence>
<keyword evidence="8 25" id="KW-0223">Dioxygenase</keyword>
<dbReference type="InterPro" id="IPR024366">
    <property type="entry name" value="FTO_C"/>
</dbReference>
<dbReference type="EC" id="1.14.11.53" evidence="4"/>
<dbReference type="Gene3D" id="1.20.58.1470">
    <property type="entry name" value="FTO C-terminal domain"/>
    <property type="match status" value="1"/>
</dbReference>
<evidence type="ECO:0000256" key="3">
    <source>
        <dbReference type="ARBA" id="ARBA00006264"/>
    </source>
</evidence>
<feature type="region of interest" description="Disordered" evidence="23">
    <location>
        <begin position="1"/>
        <end position="59"/>
    </location>
</feature>
<evidence type="ECO:0000259" key="24">
    <source>
        <dbReference type="SMART" id="SM01223"/>
    </source>
</evidence>
<comment type="subunit">
    <text evidence="17">Monomer. May also exist as homodimer.</text>
</comment>
<dbReference type="PANTHER" id="PTHR31291">
    <property type="entry name" value="ALPHA-KETOGLUTARATE-DEPENDENT DIOXYGENASE FTO"/>
    <property type="match status" value="1"/>
</dbReference>
<feature type="region of interest" description="Disordered" evidence="23">
    <location>
        <begin position="547"/>
        <end position="597"/>
    </location>
</feature>
<evidence type="ECO:0000256" key="2">
    <source>
        <dbReference type="ARBA" id="ARBA00004496"/>
    </source>
</evidence>
<evidence type="ECO:0000256" key="20">
    <source>
        <dbReference type="ARBA" id="ARBA00048582"/>
    </source>
</evidence>
<evidence type="ECO:0000256" key="19">
    <source>
        <dbReference type="ARBA" id="ARBA00048158"/>
    </source>
</evidence>
<dbReference type="Pfam" id="PF12934">
    <property type="entry name" value="FTO_CTD"/>
    <property type="match status" value="1"/>
</dbReference>
<comment type="similarity">
    <text evidence="3">Belongs to the fto family.</text>
</comment>
<evidence type="ECO:0000256" key="15">
    <source>
        <dbReference type="ARBA" id="ARBA00032169"/>
    </source>
</evidence>
<evidence type="ECO:0000256" key="1">
    <source>
        <dbReference type="ARBA" id="ARBA00004324"/>
    </source>
</evidence>
<evidence type="ECO:0000256" key="13">
    <source>
        <dbReference type="ARBA" id="ARBA00030546"/>
    </source>
</evidence>
<keyword evidence="11" id="KW-0539">Nucleus</keyword>
<dbReference type="InterPro" id="IPR038413">
    <property type="entry name" value="FTO_C_sf"/>
</dbReference>
<evidence type="ECO:0000256" key="10">
    <source>
        <dbReference type="ARBA" id="ARBA00023004"/>
    </source>
</evidence>
<keyword evidence="6" id="KW-0963">Cytoplasm</keyword>
<evidence type="ECO:0000256" key="16">
    <source>
        <dbReference type="ARBA" id="ARBA00032950"/>
    </source>
</evidence>
<organism evidence="25 26">
    <name type="scientific">Skeletonema marinoi</name>
    <dbReference type="NCBI Taxonomy" id="267567"/>
    <lineage>
        <taxon>Eukaryota</taxon>
        <taxon>Sar</taxon>
        <taxon>Stramenopiles</taxon>
        <taxon>Ochrophyta</taxon>
        <taxon>Bacillariophyta</taxon>
        <taxon>Coscinodiscophyceae</taxon>
        <taxon>Thalassiosirophycidae</taxon>
        <taxon>Thalassiosirales</taxon>
        <taxon>Skeletonemataceae</taxon>
        <taxon>Skeletonema</taxon>
        <taxon>Skeletonema marinoi-dohrnii complex</taxon>
    </lineage>
</organism>
<dbReference type="Proteomes" id="UP001224775">
    <property type="component" value="Unassembled WGS sequence"/>
</dbReference>
<dbReference type="AlphaFoldDB" id="A0AAD8XW68"/>
<evidence type="ECO:0000256" key="4">
    <source>
        <dbReference type="ARBA" id="ARBA00012931"/>
    </source>
</evidence>
<proteinExistence type="inferred from homology"/>
<dbReference type="PANTHER" id="PTHR31291:SF2">
    <property type="entry name" value="ALPHA-KETOGLUTARATE-DEPENDENT DIOXYGENASE FTO"/>
    <property type="match status" value="1"/>
</dbReference>
<evidence type="ECO:0000256" key="17">
    <source>
        <dbReference type="ARBA" id="ARBA00046452"/>
    </source>
</evidence>
<comment type="catalytic activity">
    <reaction evidence="20">
        <text>a 5'-end (N(7)-methyl 5'-triphosphoguanosine)-(N(6),2'-O-dimethyladenosine) in U6 snRNA + 2-oxoglutarate + O2 = a 5'-end (N(7)-methyl 5'-triphosphoguanosine)-(2'-O-methyladenosine) in U6 snRNA + formaldehyde + succinate + CO2</text>
        <dbReference type="Rhea" id="RHEA:57904"/>
        <dbReference type="Rhea" id="RHEA-COMP:15030"/>
        <dbReference type="Rhea" id="RHEA-COMP:15031"/>
        <dbReference type="ChEBI" id="CHEBI:15379"/>
        <dbReference type="ChEBI" id="CHEBI:16526"/>
        <dbReference type="ChEBI" id="CHEBI:16810"/>
        <dbReference type="ChEBI" id="CHEBI:16842"/>
        <dbReference type="ChEBI" id="CHEBI:30031"/>
        <dbReference type="ChEBI" id="CHEBI:85958"/>
        <dbReference type="ChEBI" id="CHEBI:85959"/>
    </reaction>
</comment>